<keyword evidence="3" id="KW-1185">Reference proteome</keyword>
<gene>
    <name evidence="2" type="ORF">CJOHNSTONI_LOCUS1359</name>
</gene>
<evidence type="ECO:0000256" key="1">
    <source>
        <dbReference type="SAM" id="SignalP"/>
    </source>
</evidence>
<feature type="signal peptide" evidence="1">
    <location>
        <begin position="1"/>
        <end position="19"/>
    </location>
</feature>
<protein>
    <submittedName>
        <fullName evidence="2">Uncharacterized protein</fullName>
    </submittedName>
</protein>
<reference evidence="2" key="1">
    <citation type="submission" date="2021-09" db="EMBL/GenBank/DDBJ databases">
        <authorList>
            <consortium name="Pathogen Informatics"/>
        </authorList>
    </citation>
    <scope>NUCLEOTIDE SEQUENCE</scope>
</reference>
<keyword evidence="1" id="KW-0732">Signal</keyword>
<dbReference type="AlphaFoldDB" id="A0A8J2PWJ5"/>
<organism evidence="2 3">
    <name type="scientific">Cercopithifilaria johnstoni</name>
    <dbReference type="NCBI Taxonomy" id="2874296"/>
    <lineage>
        <taxon>Eukaryota</taxon>
        <taxon>Metazoa</taxon>
        <taxon>Ecdysozoa</taxon>
        <taxon>Nematoda</taxon>
        <taxon>Chromadorea</taxon>
        <taxon>Rhabditida</taxon>
        <taxon>Spirurina</taxon>
        <taxon>Spiruromorpha</taxon>
        <taxon>Filarioidea</taxon>
        <taxon>Onchocercidae</taxon>
        <taxon>Cercopithifilaria</taxon>
    </lineage>
</organism>
<sequence length="241" mass="27851">MFIYFQIFVIITIIGRLTAKPTDEGSTTSKNENQLLCLICQDKQQETSNDVGEGRMGISTLLQYDQAMGIDNLNEIERGILLINSTAWLYNPSDPKEWKDEVAKFKDVYETLTSDEVNKQLEALKVKGNAFTTERDANKQNALKKWHNLPIARLRIGKIEENILNGDSGENINALQRIDKIRNLISEVSLVLQEVYNYYKRMDDELSESYNILSDIEVKLNIKREKEGKVRRSNCIWIFCY</sequence>
<accession>A0A8J2PWJ5</accession>
<evidence type="ECO:0000313" key="3">
    <source>
        <dbReference type="Proteomes" id="UP000746747"/>
    </source>
</evidence>
<feature type="chain" id="PRO_5035151991" evidence="1">
    <location>
        <begin position="20"/>
        <end position="241"/>
    </location>
</feature>
<dbReference type="Proteomes" id="UP000746747">
    <property type="component" value="Unassembled WGS sequence"/>
</dbReference>
<name>A0A8J2PWJ5_9BILA</name>
<evidence type="ECO:0000313" key="2">
    <source>
        <dbReference type="EMBL" id="CAG9530918.1"/>
    </source>
</evidence>
<comment type="caution">
    <text evidence="2">The sequence shown here is derived from an EMBL/GenBank/DDBJ whole genome shotgun (WGS) entry which is preliminary data.</text>
</comment>
<dbReference type="OrthoDB" id="5853116at2759"/>
<dbReference type="EMBL" id="CAKAEH010000422">
    <property type="protein sequence ID" value="CAG9530918.1"/>
    <property type="molecule type" value="Genomic_DNA"/>
</dbReference>
<proteinExistence type="predicted"/>